<protein>
    <recommendedName>
        <fullName evidence="4">DUF5667 domain-containing protein</fullName>
    </recommendedName>
</protein>
<keyword evidence="3" id="KW-1185">Reference proteome</keyword>
<dbReference type="STRING" id="1043493.SAMN05421637_0714"/>
<dbReference type="RefSeq" id="WP_042216954.1">
    <property type="nucleotide sequence ID" value="NZ_BBLU01000027.1"/>
</dbReference>
<feature type="compositionally biased region" description="Basic and acidic residues" evidence="1">
    <location>
        <begin position="231"/>
        <end position="240"/>
    </location>
</feature>
<evidence type="ECO:0000256" key="1">
    <source>
        <dbReference type="SAM" id="MobiDB-lite"/>
    </source>
</evidence>
<reference evidence="3" key="1">
    <citation type="submission" date="2016-10" db="EMBL/GenBank/DDBJ databases">
        <authorList>
            <person name="Varghese N."/>
        </authorList>
    </citation>
    <scope>NUCLEOTIDE SEQUENCE [LARGE SCALE GENOMIC DNA]</scope>
    <source>
        <strain evidence="3">DSM 24868</strain>
    </source>
</reference>
<organism evidence="2 3">
    <name type="scientific">Demequina mangrovi</name>
    <dbReference type="NCBI Taxonomy" id="1043493"/>
    <lineage>
        <taxon>Bacteria</taxon>
        <taxon>Bacillati</taxon>
        <taxon>Actinomycetota</taxon>
        <taxon>Actinomycetes</taxon>
        <taxon>Micrococcales</taxon>
        <taxon>Demequinaceae</taxon>
        <taxon>Demequina</taxon>
    </lineage>
</organism>
<feature type="compositionally biased region" description="Polar residues" evidence="1">
    <location>
        <begin position="329"/>
        <end position="341"/>
    </location>
</feature>
<feature type="compositionally biased region" description="Basic and acidic residues" evidence="1">
    <location>
        <begin position="282"/>
        <end position="298"/>
    </location>
</feature>
<dbReference type="EMBL" id="FNZI01000001">
    <property type="protein sequence ID" value="SEJ00650.1"/>
    <property type="molecule type" value="Genomic_DNA"/>
</dbReference>
<name>A0A1H6VIU0_9MICO</name>
<proteinExistence type="predicted"/>
<sequence length="341" mass="34915">MTSCSDEDRDVDRLLRGETPAALADAAPAIARLRALVSDPIPADATRAGAALAAVAAGSRTPLSREPAAASSRWRSRMASASALALLVGGVAAGAAAADPAAPGDPLYELDLAFERIGLRAGGPTERVQEALRLERRGECAAAITHVATVAEVDTEASEALLAAAQDLRDDAAEASDEVHDDVAELLDWLASTDFSAPEFDAEVAARARVIHDATADAAPSGGAGEASGDEDVKGSEPDPVRAPAEDGGTAGIDDDAAAGDGGRTGSWGRDSEGWTEDDARDGDARWRDDGDGWRDDGWSSQQDEDPTAGDSGGWDRGGVGASPMPDYQSGSDQAFSPNRP</sequence>
<evidence type="ECO:0000313" key="2">
    <source>
        <dbReference type="EMBL" id="SEJ00650.1"/>
    </source>
</evidence>
<feature type="region of interest" description="Disordered" evidence="1">
    <location>
        <begin position="217"/>
        <end position="341"/>
    </location>
</feature>
<evidence type="ECO:0000313" key="3">
    <source>
        <dbReference type="Proteomes" id="UP000183315"/>
    </source>
</evidence>
<dbReference type="AlphaFoldDB" id="A0A1H6VIU0"/>
<gene>
    <name evidence="2" type="ORF">SAMN05421637_0714</name>
</gene>
<evidence type="ECO:0008006" key="4">
    <source>
        <dbReference type="Google" id="ProtNLM"/>
    </source>
</evidence>
<dbReference type="OrthoDB" id="5149686at2"/>
<feature type="compositionally biased region" description="Gly residues" evidence="1">
    <location>
        <begin position="311"/>
        <end position="321"/>
    </location>
</feature>
<dbReference type="Proteomes" id="UP000183315">
    <property type="component" value="Unassembled WGS sequence"/>
</dbReference>
<accession>A0A1H6VIU0</accession>